<dbReference type="Proteomes" id="UP000054248">
    <property type="component" value="Unassembled WGS sequence"/>
</dbReference>
<reference evidence="3" key="2">
    <citation type="submission" date="2015-01" db="EMBL/GenBank/DDBJ databases">
        <title>Evolutionary Origins and Diversification of the Mycorrhizal Mutualists.</title>
        <authorList>
            <consortium name="DOE Joint Genome Institute"/>
            <consortium name="Mycorrhizal Genomics Consortium"/>
            <person name="Kohler A."/>
            <person name="Kuo A."/>
            <person name="Nagy L.G."/>
            <person name="Floudas D."/>
            <person name="Copeland A."/>
            <person name="Barry K.W."/>
            <person name="Cichocki N."/>
            <person name="Veneault-Fourrey C."/>
            <person name="LaButti K."/>
            <person name="Lindquist E.A."/>
            <person name="Lipzen A."/>
            <person name="Lundell T."/>
            <person name="Morin E."/>
            <person name="Murat C."/>
            <person name="Riley R."/>
            <person name="Ohm R."/>
            <person name="Sun H."/>
            <person name="Tunlid A."/>
            <person name="Henrissat B."/>
            <person name="Grigoriev I.V."/>
            <person name="Hibbett D.S."/>
            <person name="Martin F."/>
        </authorList>
    </citation>
    <scope>NUCLEOTIDE SEQUENCE [LARGE SCALE GENOMIC DNA]</scope>
    <source>
        <strain evidence="3">MUT 4182</strain>
    </source>
</reference>
<gene>
    <name evidence="2" type="ORF">M407DRAFT_21681</name>
</gene>
<evidence type="ECO:0000313" key="3">
    <source>
        <dbReference type="Proteomes" id="UP000054248"/>
    </source>
</evidence>
<evidence type="ECO:0000256" key="1">
    <source>
        <dbReference type="SAM" id="MobiDB-lite"/>
    </source>
</evidence>
<reference evidence="2 3" key="1">
    <citation type="submission" date="2014-04" db="EMBL/GenBank/DDBJ databases">
        <authorList>
            <consortium name="DOE Joint Genome Institute"/>
            <person name="Kuo A."/>
            <person name="Girlanda M."/>
            <person name="Perotto S."/>
            <person name="Kohler A."/>
            <person name="Nagy L.G."/>
            <person name="Floudas D."/>
            <person name="Copeland A."/>
            <person name="Barry K.W."/>
            <person name="Cichocki N."/>
            <person name="Veneault-Fourrey C."/>
            <person name="LaButti K."/>
            <person name="Lindquist E.A."/>
            <person name="Lipzen A."/>
            <person name="Lundell T."/>
            <person name="Morin E."/>
            <person name="Murat C."/>
            <person name="Sun H."/>
            <person name="Tunlid A."/>
            <person name="Henrissat B."/>
            <person name="Grigoriev I.V."/>
            <person name="Hibbett D.S."/>
            <person name="Martin F."/>
            <person name="Nordberg H.P."/>
            <person name="Cantor M.N."/>
            <person name="Hua S.X."/>
        </authorList>
    </citation>
    <scope>NUCLEOTIDE SEQUENCE [LARGE SCALE GENOMIC DNA]</scope>
    <source>
        <strain evidence="2 3">MUT 4182</strain>
    </source>
</reference>
<accession>A0A0C3L5M1</accession>
<feature type="region of interest" description="Disordered" evidence="1">
    <location>
        <begin position="66"/>
        <end position="141"/>
    </location>
</feature>
<name>A0A0C3L5M1_9AGAM</name>
<dbReference type="EMBL" id="KN822986">
    <property type="protein sequence ID" value="KIO29108.1"/>
    <property type="molecule type" value="Genomic_DNA"/>
</dbReference>
<proteinExistence type="predicted"/>
<organism evidence="2 3">
    <name type="scientific">Tulasnella calospora MUT 4182</name>
    <dbReference type="NCBI Taxonomy" id="1051891"/>
    <lineage>
        <taxon>Eukaryota</taxon>
        <taxon>Fungi</taxon>
        <taxon>Dikarya</taxon>
        <taxon>Basidiomycota</taxon>
        <taxon>Agaricomycotina</taxon>
        <taxon>Agaricomycetes</taxon>
        <taxon>Cantharellales</taxon>
        <taxon>Tulasnellaceae</taxon>
        <taxon>Tulasnella</taxon>
    </lineage>
</organism>
<evidence type="ECO:0000313" key="2">
    <source>
        <dbReference type="EMBL" id="KIO29108.1"/>
    </source>
</evidence>
<dbReference type="HOGENOM" id="CLU_1826717_0_0_1"/>
<feature type="compositionally biased region" description="Basic and acidic residues" evidence="1">
    <location>
        <begin position="112"/>
        <end position="123"/>
    </location>
</feature>
<keyword evidence="3" id="KW-1185">Reference proteome</keyword>
<protein>
    <submittedName>
        <fullName evidence="2">Uncharacterized protein</fullName>
    </submittedName>
</protein>
<feature type="compositionally biased region" description="Polar residues" evidence="1">
    <location>
        <begin position="75"/>
        <end position="95"/>
    </location>
</feature>
<dbReference type="AlphaFoldDB" id="A0A0C3L5M1"/>
<sequence>MSVTLRRQAVNVGILLERLLPLQTALNICPEYDQLLIIYALQSTNQMTDLYSSTQDFYTLQPPQWQRRSYDGASPANTRRSSLRPSGASFATTFDFSDLPTIPPTPPSKDNAGLKKAMEDKAKSTPRSGLAQPAGSNMGPP</sequence>